<keyword evidence="1" id="KW-0732">Signal</keyword>
<gene>
    <name evidence="2" type="ORF">QO010_000832</name>
</gene>
<name>A0ABU0IM87_9CAUL</name>
<feature type="chain" id="PRO_5047453911" description="DUF3617 domain-containing protein" evidence="1">
    <location>
        <begin position="23"/>
        <end position="135"/>
    </location>
</feature>
<evidence type="ECO:0000256" key="1">
    <source>
        <dbReference type="SAM" id="SignalP"/>
    </source>
</evidence>
<protein>
    <recommendedName>
        <fullName evidence="4">DUF3617 domain-containing protein</fullName>
    </recommendedName>
</protein>
<proteinExistence type="predicted"/>
<evidence type="ECO:0000313" key="3">
    <source>
        <dbReference type="Proteomes" id="UP001228905"/>
    </source>
</evidence>
<reference evidence="2 3" key="1">
    <citation type="submission" date="2023-07" db="EMBL/GenBank/DDBJ databases">
        <title>Genomic Encyclopedia of Type Strains, Phase IV (KMG-IV): sequencing the most valuable type-strain genomes for metagenomic binning, comparative biology and taxonomic classification.</title>
        <authorList>
            <person name="Goeker M."/>
        </authorList>
    </citation>
    <scope>NUCLEOTIDE SEQUENCE [LARGE SCALE GENOMIC DNA]</scope>
    <source>
        <strain evidence="2 3">DSM 18695</strain>
    </source>
</reference>
<evidence type="ECO:0000313" key="2">
    <source>
        <dbReference type="EMBL" id="MDQ0463084.1"/>
    </source>
</evidence>
<organism evidence="2 3">
    <name type="scientific">Caulobacter ginsengisoli</name>
    <dbReference type="NCBI Taxonomy" id="400775"/>
    <lineage>
        <taxon>Bacteria</taxon>
        <taxon>Pseudomonadati</taxon>
        <taxon>Pseudomonadota</taxon>
        <taxon>Alphaproteobacteria</taxon>
        <taxon>Caulobacterales</taxon>
        <taxon>Caulobacteraceae</taxon>
        <taxon>Caulobacter</taxon>
    </lineage>
</organism>
<dbReference type="RefSeq" id="WP_307346366.1">
    <property type="nucleotide sequence ID" value="NZ_JAUSVS010000001.1"/>
</dbReference>
<accession>A0ABU0IM87</accession>
<sequence length="135" mass="13588">MIVRSMAIAAAVALAGASTGLAQDRLGTWDCEPGSAAGLRWILAPGFAQQEMAAGELTTGSGYARVQCELNASGRPKDCIVLMESAAGKGFGAYAAELAGMYKAASKDSAGQPTKGRRVCRAFGVSGKSDGGPTG</sequence>
<dbReference type="EMBL" id="JAUSVS010000001">
    <property type="protein sequence ID" value="MDQ0463084.1"/>
    <property type="molecule type" value="Genomic_DNA"/>
</dbReference>
<keyword evidence="3" id="KW-1185">Reference proteome</keyword>
<comment type="caution">
    <text evidence="2">The sequence shown here is derived from an EMBL/GenBank/DDBJ whole genome shotgun (WGS) entry which is preliminary data.</text>
</comment>
<evidence type="ECO:0008006" key="4">
    <source>
        <dbReference type="Google" id="ProtNLM"/>
    </source>
</evidence>
<feature type="signal peptide" evidence="1">
    <location>
        <begin position="1"/>
        <end position="22"/>
    </location>
</feature>
<dbReference type="Proteomes" id="UP001228905">
    <property type="component" value="Unassembled WGS sequence"/>
</dbReference>